<name>A0A3N1XPB9_9FIRM</name>
<dbReference type="Proteomes" id="UP000273083">
    <property type="component" value="Unassembled WGS sequence"/>
</dbReference>
<sequence length="55" mass="6354">MNNKNHIYELMARSEQKNGVSIIKTIVVKEWSMLHGARQIDTPQLEASLAREFKV</sequence>
<comment type="caution">
    <text evidence="1">The sequence shown here is derived from an EMBL/GenBank/DDBJ whole genome shotgun (WGS) entry which is preliminary data.</text>
</comment>
<evidence type="ECO:0000313" key="1">
    <source>
        <dbReference type="EMBL" id="ROR28505.1"/>
    </source>
</evidence>
<dbReference type="EMBL" id="RJVG01000004">
    <property type="protein sequence ID" value="ROR28505.1"/>
    <property type="molecule type" value="Genomic_DNA"/>
</dbReference>
<gene>
    <name evidence="1" type="ORF">EDD66_10487</name>
</gene>
<accession>A0A3N1XPB9</accession>
<organism evidence="1 2">
    <name type="scientific">Mobilisporobacter senegalensis</name>
    <dbReference type="NCBI Taxonomy" id="1329262"/>
    <lineage>
        <taxon>Bacteria</taxon>
        <taxon>Bacillati</taxon>
        <taxon>Bacillota</taxon>
        <taxon>Clostridia</taxon>
        <taxon>Lachnospirales</taxon>
        <taxon>Lachnospiraceae</taxon>
        <taxon>Mobilisporobacter</taxon>
    </lineage>
</organism>
<evidence type="ECO:0000313" key="2">
    <source>
        <dbReference type="Proteomes" id="UP000273083"/>
    </source>
</evidence>
<dbReference type="AlphaFoldDB" id="A0A3N1XPB9"/>
<proteinExistence type="predicted"/>
<keyword evidence="2" id="KW-1185">Reference proteome</keyword>
<dbReference type="RefSeq" id="WP_170164291.1">
    <property type="nucleotide sequence ID" value="NZ_RJVG01000004.1"/>
</dbReference>
<reference evidence="1 2" key="1">
    <citation type="submission" date="2018-11" db="EMBL/GenBank/DDBJ databases">
        <title>Genomic Encyclopedia of Type Strains, Phase IV (KMG-IV): sequencing the most valuable type-strain genomes for metagenomic binning, comparative biology and taxonomic classification.</title>
        <authorList>
            <person name="Goeker M."/>
        </authorList>
    </citation>
    <scope>NUCLEOTIDE SEQUENCE [LARGE SCALE GENOMIC DNA]</scope>
    <source>
        <strain evidence="1 2">DSM 26537</strain>
    </source>
</reference>
<protein>
    <submittedName>
        <fullName evidence="1">Uncharacterized protein</fullName>
    </submittedName>
</protein>